<feature type="transmembrane region" description="Helical" evidence="1">
    <location>
        <begin position="112"/>
        <end position="138"/>
    </location>
</feature>
<keyword evidence="1" id="KW-0812">Transmembrane</keyword>
<name>A0A1R4GZU7_9GAMM</name>
<dbReference type="AlphaFoldDB" id="A0A1R4GZU7"/>
<dbReference type="Proteomes" id="UP000195667">
    <property type="component" value="Unassembled WGS sequence"/>
</dbReference>
<sequence>MVFRDTLNCWLKHLALPLTLIVVSLTAMPLLILLRFWWSLEELKDLPDIAGHMMGDAQQEIKQSVQSFRAGNVTKLSFLSATKGLWSVSFMLREAKGMLGSYISITTLVNPFMLILGVISLIFVFVLGLVSVVLVFFAL</sequence>
<evidence type="ECO:0000313" key="2">
    <source>
        <dbReference type="EMBL" id="SJM89523.1"/>
    </source>
</evidence>
<evidence type="ECO:0000313" key="3">
    <source>
        <dbReference type="Proteomes" id="UP000195667"/>
    </source>
</evidence>
<keyword evidence="1" id="KW-1133">Transmembrane helix</keyword>
<protein>
    <submittedName>
        <fullName evidence="2">Uncharacterized protein</fullName>
    </submittedName>
</protein>
<dbReference type="EMBL" id="FUKI01000016">
    <property type="protein sequence ID" value="SJM89523.1"/>
    <property type="molecule type" value="Genomic_DNA"/>
</dbReference>
<evidence type="ECO:0000256" key="1">
    <source>
        <dbReference type="SAM" id="Phobius"/>
    </source>
</evidence>
<reference evidence="3" key="1">
    <citation type="submission" date="2017-02" db="EMBL/GenBank/DDBJ databases">
        <authorList>
            <person name="Daims H."/>
        </authorList>
    </citation>
    <scope>NUCLEOTIDE SEQUENCE [LARGE SCALE GENOMIC DNA]</scope>
</reference>
<gene>
    <name evidence="2" type="ORF">CRENPOLYSF1_1120021</name>
</gene>
<feature type="transmembrane region" description="Helical" evidence="1">
    <location>
        <begin position="14"/>
        <end position="38"/>
    </location>
</feature>
<organism evidence="2 3">
    <name type="scientific">Crenothrix polyspora</name>
    <dbReference type="NCBI Taxonomy" id="360316"/>
    <lineage>
        <taxon>Bacteria</taxon>
        <taxon>Pseudomonadati</taxon>
        <taxon>Pseudomonadota</taxon>
        <taxon>Gammaproteobacteria</taxon>
        <taxon>Methylococcales</taxon>
        <taxon>Crenotrichaceae</taxon>
        <taxon>Crenothrix</taxon>
    </lineage>
</organism>
<keyword evidence="1" id="KW-0472">Membrane</keyword>
<proteinExistence type="predicted"/>
<keyword evidence="3" id="KW-1185">Reference proteome</keyword>
<accession>A0A1R4GZU7</accession>